<evidence type="ECO:0000313" key="2">
    <source>
        <dbReference type="Proteomes" id="UP000824025"/>
    </source>
</evidence>
<protein>
    <submittedName>
        <fullName evidence="1">Uncharacterized protein</fullName>
    </submittedName>
</protein>
<dbReference type="Proteomes" id="UP000824025">
    <property type="component" value="Unassembled WGS sequence"/>
</dbReference>
<comment type="caution">
    <text evidence="1">The sequence shown here is derived from an EMBL/GenBank/DDBJ whole genome shotgun (WGS) entry which is preliminary data.</text>
</comment>
<gene>
    <name evidence="1" type="ORF">H9726_07030</name>
</gene>
<sequence length="71" mass="7714">MQRLYDSDMQLIGYLSEGAAGRVSVLDSDYKVLGYYYPSADKTYTKDMALVGRGNQLAALLERAKGEGGTA</sequence>
<dbReference type="EMBL" id="DXCF01000034">
    <property type="protein sequence ID" value="HIZ10226.1"/>
    <property type="molecule type" value="Genomic_DNA"/>
</dbReference>
<organism evidence="1 2">
    <name type="scientific">Candidatus Borkfalkia avicola</name>
    <dbReference type="NCBI Taxonomy" id="2838503"/>
    <lineage>
        <taxon>Bacteria</taxon>
        <taxon>Bacillati</taxon>
        <taxon>Bacillota</taxon>
        <taxon>Clostridia</taxon>
        <taxon>Christensenellales</taxon>
        <taxon>Christensenellaceae</taxon>
        <taxon>Candidatus Borkfalkia</taxon>
    </lineage>
</organism>
<proteinExistence type="predicted"/>
<reference evidence="1" key="2">
    <citation type="submission" date="2021-04" db="EMBL/GenBank/DDBJ databases">
        <authorList>
            <person name="Gilroy R."/>
        </authorList>
    </citation>
    <scope>NUCLEOTIDE SEQUENCE</scope>
    <source>
        <strain evidence="1">CHK192-19661</strain>
    </source>
</reference>
<evidence type="ECO:0000313" key="1">
    <source>
        <dbReference type="EMBL" id="HIZ10226.1"/>
    </source>
</evidence>
<name>A0A9D2IIW7_9FIRM</name>
<reference evidence="1" key="1">
    <citation type="journal article" date="2021" name="PeerJ">
        <title>Extensive microbial diversity within the chicken gut microbiome revealed by metagenomics and culture.</title>
        <authorList>
            <person name="Gilroy R."/>
            <person name="Ravi A."/>
            <person name="Getino M."/>
            <person name="Pursley I."/>
            <person name="Horton D.L."/>
            <person name="Alikhan N.F."/>
            <person name="Baker D."/>
            <person name="Gharbi K."/>
            <person name="Hall N."/>
            <person name="Watson M."/>
            <person name="Adriaenssens E.M."/>
            <person name="Foster-Nyarko E."/>
            <person name="Jarju S."/>
            <person name="Secka A."/>
            <person name="Antonio M."/>
            <person name="Oren A."/>
            <person name="Chaudhuri R.R."/>
            <person name="La Ragione R."/>
            <person name="Hildebrand F."/>
            <person name="Pallen M.J."/>
        </authorList>
    </citation>
    <scope>NUCLEOTIDE SEQUENCE</scope>
    <source>
        <strain evidence="1">CHK192-19661</strain>
    </source>
</reference>
<dbReference type="AlphaFoldDB" id="A0A9D2IIW7"/>
<accession>A0A9D2IIW7</accession>